<dbReference type="Proteomes" id="UP000638311">
    <property type="component" value="Unassembled WGS sequence"/>
</dbReference>
<organism evidence="1 2">
    <name type="scientific">Bifidobacterium longum</name>
    <dbReference type="NCBI Taxonomy" id="216816"/>
    <lineage>
        <taxon>Bacteria</taxon>
        <taxon>Bacillati</taxon>
        <taxon>Actinomycetota</taxon>
        <taxon>Actinomycetes</taxon>
        <taxon>Bifidobacteriales</taxon>
        <taxon>Bifidobacteriaceae</taxon>
        <taxon>Bifidobacterium</taxon>
    </lineage>
</organism>
<evidence type="ECO:0000313" key="1">
    <source>
        <dbReference type="EMBL" id="MZU09562.1"/>
    </source>
</evidence>
<sequence length="71" mass="7879">MIINALTGPGRQRVRFSDGTYLNFQIVEREVVVKSTDNKYIAEVYNGGKAFVVDLNGDTIQVGSDVLKFNP</sequence>
<accession>A0A6B1XEK8</accession>
<proteinExistence type="predicted"/>
<protein>
    <submittedName>
        <fullName evidence="1">Uncharacterized protein</fullName>
    </submittedName>
</protein>
<reference evidence="1" key="1">
    <citation type="journal article" date="2019" name="Nat. Med.">
        <title>A library of human gut bacterial isolates paired with longitudinal multiomics data enables mechanistic microbiome research.</title>
        <authorList>
            <person name="Poyet M."/>
            <person name="Groussin M."/>
            <person name="Gibbons S.M."/>
            <person name="Avila-Pacheco J."/>
            <person name="Jiang X."/>
            <person name="Kearney S.M."/>
            <person name="Perrotta A.R."/>
            <person name="Berdy B."/>
            <person name="Zhao S."/>
            <person name="Lieberman T.D."/>
            <person name="Swanson P.K."/>
            <person name="Smith M."/>
            <person name="Roesemann S."/>
            <person name="Alexander J.E."/>
            <person name="Rich S.A."/>
            <person name="Livny J."/>
            <person name="Vlamakis H."/>
            <person name="Clish C."/>
            <person name="Bullock K."/>
            <person name="Deik A."/>
            <person name="Scott J."/>
            <person name="Pierce K.A."/>
            <person name="Xavier R.J."/>
            <person name="Alm E.J."/>
        </authorList>
    </citation>
    <scope>NUCLEOTIDE SEQUENCE</scope>
    <source>
        <strain evidence="1">BIOML-A409</strain>
    </source>
</reference>
<dbReference type="EMBL" id="WXDR01000086">
    <property type="protein sequence ID" value="MZU09562.1"/>
    <property type="molecule type" value="Genomic_DNA"/>
</dbReference>
<dbReference type="AlphaFoldDB" id="A0A6B1XEK8"/>
<gene>
    <name evidence="1" type="ORF">GUA24_11625</name>
</gene>
<name>A0A6B1XEK8_BIFLN</name>
<comment type="caution">
    <text evidence="1">The sequence shown here is derived from an EMBL/GenBank/DDBJ whole genome shotgun (WGS) entry which is preliminary data.</text>
</comment>
<evidence type="ECO:0000313" key="2">
    <source>
        <dbReference type="Proteomes" id="UP000638311"/>
    </source>
</evidence>